<evidence type="ECO:0000313" key="2">
    <source>
        <dbReference type="EMBL" id="SDC52807.1"/>
    </source>
</evidence>
<dbReference type="EMBL" id="FMZZ01000002">
    <property type="protein sequence ID" value="SDC52807.1"/>
    <property type="molecule type" value="Genomic_DNA"/>
</dbReference>
<organism evidence="2 3">
    <name type="scientific">Actinokineospora iranica</name>
    <dbReference type="NCBI Taxonomy" id="1271860"/>
    <lineage>
        <taxon>Bacteria</taxon>
        <taxon>Bacillati</taxon>
        <taxon>Actinomycetota</taxon>
        <taxon>Actinomycetes</taxon>
        <taxon>Pseudonocardiales</taxon>
        <taxon>Pseudonocardiaceae</taxon>
        <taxon>Actinokineospora</taxon>
    </lineage>
</organism>
<evidence type="ECO:0000313" key="3">
    <source>
        <dbReference type="Proteomes" id="UP000199501"/>
    </source>
</evidence>
<proteinExistence type="predicted"/>
<feature type="region of interest" description="Disordered" evidence="1">
    <location>
        <begin position="69"/>
        <end position="96"/>
    </location>
</feature>
<dbReference type="STRING" id="1271860.SAMN05216174_102465"/>
<accession>A0A1G6MBX1</accession>
<dbReference type="RefSeq" id="WP_228771446.1">
    <property type="nucleotide sequence ID" value="NZ_FMZZ01000002.1"/>
</dbReference>
<dbReference type="SUPFAM" id="SSF53850">
    <property type="entry name" value="Periplasmic binding protein-like II"/>
    <property type="match status" value="1"/>
</dbReference>
<protein>
    <submittedName>
        <fullName evidence="2">Uncharacterized protein</fullName>
    </submittedName>
</protein>
<feature type="compositionally biased region" description="Polar residues" evidence="1">
    <location>
        <begin position="69"/>
        <end position="85"/>
    </location>
</feature>
<sequence>MSSNECVAKDRNRDARTIRCERDSNAEVVAKISAIPGAIGYADAPSVAEARKSNALTLDNRVFDTRAASSRTIPFGRSSTSTPEGSPSRARCRRRS</sequence>
<dbReference type="AlphaFoldDB" id="A0A1G6MBX1"/>
<evidence type="ECO:0000256" key="1">
    <source>
        <dbReference type="SAM" id="MobiDB-lite"/>
    </source>
</evidence>
<name>A0A1G6MBX1_9PSEU</name>
<gene>
    <name evidence="2" type="ORF">SAMN05216174_102465</name>
</gene>
<keyword evidence="3" id="KW-1185">Reference proteome</keyword>
<reference evidence="3" key="1">
    <citation type="submission" date="2016-10" db="EMBL/GenBank/DDBJ databases">
        <authorList>
            <person name="Varghese N."/>
            <person name="Submissions S."/>
        </authorList>
    </citation>
    <scope>NUCLEOTIDE SEQUENCE [LARGE SCALE GENOMIC DNA]</scope>
    <source>
        <strain evidence="3">IBRC-M 10403</strain>
    </source>
</reference>
<dbReference type="Proteomes" id="UP000199501">
    <property type="component" value="Unassembled WGS sequence"/>
</dbReference>